<dbReference type="Gene3D" id="1.10.510.10">
    <property type="entry name" value="Transferase(Phosphotransferase) domain 1"/>
    <property type="match status" value="1"/>
</dbReference>
<accession>A0ABR2IY87</accession>
<dbReference type="PANTHER" id="PTHR44329">
    <property type="entry name" value="SERINE/THREONINE-PROTEIN KINASE TNNI3K-RELATED"/>
    <property type="match status" value="1"/>
</dbReference>
<dbReference type="PROSITE" id="PS50011">
    <property type="entry name" value="PROTEIN_KINASE_DOM"/>
    <property type="match status" value="1"/>
</dbReference>
<dbReference type="InterPro" id="IPR051681">
    <property type="entry name" value="Ser/Thr_Kinases-Pseudokinases"/>
</dbReference>
<dbReference type="InterPro" id="IPR000719">
    <property type="entry name" value="Prot_kinase_dom"/>
</dbReference>
<dbReference type="Pfam" id="PF07714">
    <property type="entry name" value="PK_Tyr_Ser-Thr"/>
    <property type="match status" value="1"/>
</dbReference>
<dbReference type="EMBL" id="JAPFFF010000014">
    <property type="protein sequence ID" value="KAK8870604.1"/>
    <property type="molecule type" value="Genomic_DNA"/>
</dbReference>
<sequence>MKWIEMKKYFFLREVQFLKAISHPLITKFIGFSLTDFVGESRPVIIREYLPNNSLMEVLLNEKSCQLPRIWTDTKKLINIYGIAAGMSFLHSNNIIHGDLCPNNVLETYQFYPKICDFHSLSFDKSTAMFIYQLVDNGRGTMFYNAPEVISDSLFDYKSDFYSFGMTVYSIMTNKLPFDDLKDSHYFIMNEIIKGRRPELDENVPERYRRLKNVQISNKLFNNSETMMNSSQKRSTKMNIMILFALLTRLK</sequence>
<feature type="domain" description="Protein kinase" evidence="1">
    <location>
        <begin position="1"/>
        <end position="247"/>
    </location>
</feature>
<name>A0ABR2IY87_9EUKA</name>
<gene>
    <name evidence="2" type="ORF">M9Y10_008490</name>
</gene>
<evidence type="ECO:0000259" key="1">
    <source>
        <dbReference type="PROSITE" id="PS50011"/>
    </source>
</evidence>
<dbReference type="InterPro" id="IPR011009">
    <property type="entry name" value="Kinase-like_dom_sf"/>
</dbReference>
<evidence type="ECO:0000313" key="2">
    <source>
        <dbReference type="EMBL" id="KAK8870604.1"/>
    </source>
</evidence>
<proteinExistence type="predicted"/>
<dbReference type="InterPro" id="IPR001245">
    <property type="entry name" value="Ser-Thr/Tyr_kinase_cat_dom"/>
</dbReference>
<dbReference type="PANTHER" id="PTHR44329:SF214">
    <property type="entry name" value="PROTEIN KINASE DOMAIN-CONTAINING PROTEIN"/>
    <property type="match status" value="1"/>
</dbReference>
<reference evidence="2 3" key="1">
    <citation type="submission" date="2024-04" db="EMBL/GenBank/DDBJ databases">
        <title>Tritrichomonas musculus Genome.</title>
        <authorList>
            <person name="Alves-Ferreira E."/>
            <person name="Grigg M."/>
            <person name="Lorenzi H."/>
            <person name="Galac M."/>
        </authorList>
    </citation>
    <scope>NUCLEOTIDE SEQUENCE [LARGE SCALE GENOMIC DNA]</scope>
    <source>
        <strain evidence="2 3">EAF2021</strain>
    </source>
</reference>
<dbReference type="SUPFAM" id="SSF56112">
    <property type="entry name" value="Protein kinase-like (PK-like)"/>
    <property type="match status" value="1"/>
</dbReference>
<evidence type="ECO:0000313" key="3">
    <source>
        <dbReference type="Proteomes" id="UP001470230"/>
    </source>
</evidence>
<organism evidence="2 3">
    <name type="scientific">Tritrichomonas musculus</name>
    <dbReference type="NCBI Taxonomy" id="1915356"/>
    <lineage>
        <taxon>Eukaryota</taxon>
        <taxon>Metamonada</taxon>
        <taxon>Parabasalia</taxon>
        <taxon>Tritrichomonadida</taxon>
        <taxon>Tritrichomonadidae</taxon>
        <taxon>Tritrichomonas</taxon>
    </lineage>
</organism>
<dbReference type="Proteomes" id="UP001470230">
    <property type="component" value="Unassembled WGS sequence"/>
</dbReference>
<protein>
    <recommendedName>
        <fullName evidence="1">Protein kinase domain-containing protein</fullName>
    </recommendedName>
</protein>
<keyword evidence="3" id="KW-1185">Reference proteome</keyword>
<comment type="caution">
    <text evidence="2">The sequence shown here is derived from an EMBL/GenBank/DDBJ whole genome shotgun (WGS) entry which is preliminary data.</text>
</comment>